<keyword evidence="1" id="KW-0934">Plastid</keyword>
<accession>A0A1Z1ME59</accession>
<reference evidence="1" key="1">
    <citation type="journal article" date="2017" name="J. Phycol.">
        <title>Analysis of chloroplast genomes and a supermatrix inform reclassification of the Rhodomelaceae (Rhodophyta).</title>
        <authorList>
            <person name="Diaz-Tapia P."/>
            <person name="Maggs C.A."/>
            <person name="West J.A."/>
            <person name="Verbruggen H."/>
        </authorList>
    </citation>
    <scope>NUCLEOTIDE SEQUENCE</scope>
    <source>
        <strain evidence="1">PD745</strain>
    </source>
</reference>
<evidence type="ECO:0000313" key="1">
    <source>
        <dbReference type="EMBL" id="ARW64135.1"/>
    </source>
</evidence>
<dbReference type="EMBL" id="MF101431">
    <property type="protein sequence ID" value="ARW64135.1"/>
    <property type="molecule type" value="Genomic_DNA"/>
</dbReference>
<keyword evidence="1" id="KW-0150">Chloroplast</keyword>
<proteinExistence type="predicted"/>
<organism evidence="1">
    <name type="scientific">Chondria sp.</name>
    <name type="common">in: red algae</name>
    <dbReference type="NCBI Taxonomy" id="1982705"/>
    <lineage>
        <taxon>Eukaryota</taxon>
        <taxon>Rhodophyta</taxon>
        <taxon>Florideophyceae</taxon>
        <taxon>Rhodymeniophycidae</taxon>
        <taxon>Ceramiales</taxon>
        <taxon>Rhodomelaceae</taxon>
        <taxon>Chondrieae</taxon>
        <taxon>Chondria</taxon>
    </lineage>
</organism>
<dbReference type="AlphaFoldDB" id="A0A1Z1ME59"/>
<name>A0A1Z1ME59_9FLOR</name>
<geneLocation type="chloroplast" evidence="1"/>
<gene>
    <name evidence="1" type="primary">ycf58</name>
</gene>
<sequence>MINKNNFELKYFEGLWISQNNIYLMKNKTQRNWSKNLSFIYIQNTISKRALDNNIQQMVLDIYINSIKDISLISKRVNVKKKINLHIKKINRNLLQINYESINKTFTYEEYIYTINKNLVFSTGILKNKRHNKYLANTISSYIKRKN</sequence>
<protein>
    <submittedName>
        <fullName evidence="1">Uncharacterized protein</fullName>
    </submittedName>
</protein>